<dbReference type="EMBL" id="BSSV01000002">
    <property type="protein sequence ID" value="GLX85074.1"/>
    <property type="molecule type" value="Genomic_DNA"/>
</dbReference>
<sequence>MWLMTTDGFISAVEHRNDPSVVMVRARKKEHLEQLTNRPDQIYSTTPSDYPWRIEITKEQLKTRLCVIADNIKYDNFKNAVPDHNYKRFLERVWFEGFGYGQLINRRGSFKQMTGINEPLELDCFQPPKQEIDIKLSKQGFDSLWRVVQILNETDLTIAGTNFDEFQEVYNQLSAIAEGE</sequence>
<keyword evidence="2" id="KW-1185">Reference proteome</keyword>
<reference evidence="1 2" key="1">
    <citation type="submission" date="2023-03" db="EMBL/GenBank/DDBJ databases">
        <title>Thalassotalea loyana LMG 22536T draft genome sequence.</title>
        <authorList>
            <person name="Sawabe T."/>
        </authorList>
    </citation>
    <scope>NUCLEOTIDE SEQUENCE [LARGE SCALE GENOMIC DNA]</scope>
    <source>
        <strain evidence="1 2">LMG 22536</strain>
    </source>
</reference>
<evidence type="ECO:0000313" key="2">
    <source>
        <dbReference type="Proteomes" id="UP001157134"/>
    </source>
</evidence>
<name>A0ABQ6HC02_9GAMM</name>
<gene>
    <name evidence="1" type="ORF">tloyanaT_13260</name>
</gene>
<protein>
    <submittedName>
        <fullName evidence="1">Uncharacterized protein</fullName>
    </submittedName>
</protein>
<accession>A0ABQ6HC02</accession>
<dbReference type="Proteomes" id="UP001157134">
    <property type="component" value="Unassembled WGS sequence"/>
</dbReference>
<comment type="caution">
    <text evidence="1">The sequence shown here is derived from an EMBL/GenBank/DDBJ whole genome shotgun (WGS) entry which is preliminary data.</text>
</comment>
<dbReference type="RefSeq" id="WP_284296828.1">
    <property type="nucleotide sequence ID" value="NZ_BSSV01000002.1"/>
</dbReference>
<evidence type="ECO:0000313" key="1">
    <source>
        <dbReference type="EMBL" id="GLX85074.1"/>
    </source>
</evidence>
<organism evidence="1 2">
    <name type="scientific">Thalassotalea loyana</name>
    <dbReference type="NCBI Taxonomy" id="280483"/>
    <lineage>
        <taxon>Bacteria</taxon>
        <taxon>Pseudomonadati</taxon>
        <taxon>Pseudomonadota</taxon>
        <taxon>Gammaproteobacteria</taxon>
        <taxon>Alteromonadales</taxon>
        <taxon>Colwelliaceae</taxon>
        <taxon>Thalassotalea</taxon>
    </lineage>
</organism>
<proteinExistence type="predicted"/>